<evidence type="ECO:0000256" key="3">
    <source>
        <dbReference type="ARBA" id="ARBA00022475"/>
    </source>
</evidence>
<evidence type="ECO:0000256" key="6">
    <source>
        <dbReference type="ARBA" id="ARBA00023136"/>
    </source>
</evidence>
<dbReference type="EMBL" id="BMZS01000005">
    <property type="protein sequence ID" value="GHD51722.1"/>
    <property type="molecule type" value="Genomic_DNA"/>
</dbReference>
<comment type="caution">
    <text evidence="9">The sequence shown here is derived from an EMBL/GenBank/DDBJ whole genome shotgun (WGS) entry which is preliminary data.</text>
</comment>
<feature type="transmembrane region" description="Helical" evidence="7">
    <location>
        <begin position="55"/>
        <end position="73"/>
    </location>
</feature>
<dbReference type="PANTHER" id="PTHR23513">
    <property type="entry name" value="INTEGRAL MEMBRANE EFFLUX PROTEIN-RELATED"/>
    <property type="match status" value="1"/>
</dbReference>
<evidence type="ECO:0000256" key="5">
    <source>
        <dbReference type="ARBA" id="ARBA00022989"/>
    </source>
</evidence>
<keyword evidence="2" id="KW-0813">Transport</keyword>
<dbReference type="Pfam" id="PF05977">
    <property type="entry name" value="MFS_3"/>
    <property type="match status" value="1"/>
</dbReference>
<dbReference type="PANTHER" id="PTHR23513:SF6">
    <property type="entry name" value="MAJOR FACILITATOR SUPERFAMILY ASSOCIATED DOMAIN-CONTAINING PROTEIN"/>
    <property type="match status" value="1"/>
</dbReference>
<keyword evidence="4 7" id="KW-0812">Transmembrane</keyword>
<sequence length="411" mass="41356">MSSPAPRFPVSFVRLAWSNLAAQSAEQVALAAAPLVAVLALGAGAAETGLLQTALTLPFLLLAIPAGVLADRLSRRGLMVAAEALRALALLAILALILGGHVTWPLLAALGFLAACGTVVYSVAAPALVPALVPADRLAPANARLELARTLAFTAGPALGGVLVGWTGAGAAFAVAAGLSLAATGLLAGLHEPARAARPRRHVLQEIAEGARFVAGHALLRPVLITQFVFNTAYFVIMAVFVPFAVRHLAMTASGVGLVLALYGAGMVAGALLAPAVMRRLAFGTVVAIGPVTGLAASLVMAATIWVPTPVLAGLGFFLLGLGPILWVISTTTLRQAVTPPGLLGRVSSFSVLAQGSRPLGAALGAAVAAMSGAEACLLLAVVGFLLQALVILASPAVRLARQPEMATATT</sequence>
<dbReference type="Gene3D" id="1.20.1250.20">
    <property type="entry name" value="MFS general substrate transporter like domains"/>
    <property type="match status" value="1"/>
</dbReference>
<dbReference type="CDD" id="cd06173">
    <property type="entry name" value="MFS_MefA_like"/>
    <property type="match status" value="1"/>
</dbReference>
<feature type="transmembrane region" description="Helical" evidence="7">
    <location>
        <begin position="228"/>
        <end position="246"/>
    </location>
</feature>
<feature type="transmembrane region" description="Helical" evidence="7">
    <location>
        <begin position="378"/>
        <end position="398"/>
    </location>
</feature>
<feature type="transmembrane region" description="Helical" evidence="7">
    <location>
        <begin position="147"/>
        <end position="166"/>
    </location>
</feature>
<dbReference type="InterPro" id="IPR020846">
    <property type="entry name" value="MFS_dom"/>
</dbReference>
<keyword evidence="6 7" id="KW-0472">Membrane</keyword>
<dbReference type="AlphaFoldDB" id="A0A918XT15"/>
<dbReference type="RefSeq" id="WP_189990275.1">
    <property type="nucleotide sequence ID" value="NZ_BMZS01000005.1"/>
</dbReference>
<feature type="transmembrane region" description="Helical" evidence="7">
    <location>
        <begin position="281"/>
        <end position="305"/>
    </location>
</feature>
<feature type="transmembrane region" description="Helical" evidence="7">
    <location>
        <begin position="110"/>
        <end position="135"/>
    </location>
</feature>
<dbReference type="InterPro" id="IPR036259">
    <property type="entry name" value="MFS_trans_sf"/>
</dbReference>
<feature type="transmembrane region" description="Helical" evidence="7">
    <location>
        <begin position="172"/>
        <end position="191"/>
    </location>
</feature>
<keyword evidence="3" id="KW-1003">Cell membrane</keyword>
<comment type="subcellular location">
    <subcellularLocation>
        <location evidence="1">Cell membrane</location>
        <topology evidence="1">Multi-pass membrane protein</topology>
    </subcellularLocation>
</comment>
<name>A0A918XT15_9PROT</name>
<organism evidence="9 10">
    <name type="scientific">Thalassobaculum fulvum</name>
    <dbReference type="NCBI Taxonomy" id="1633335"/>
    <lineage>
        <taxon>Bacteria</taxon>
        <taxon>Pseudomonadati</taxon>
        <taxon>Pseudomonadota</taxon>
        <taxon>Alphaproteobacteria</taxon>
        <taxon>Rhodospirillales</taxon>
        <taxon>Thalassobaculaceae</taxon>
        <taxon>Thalassobaculum</taxon>
    </lineage>
</organism>
<proteinExistence type="predicted"/>
<dbReference type="GO" id="GO:0005886">
    <property type="term" value="C:plasma membrane"/>
    <property type="evidence" value="ECO:0007669"/>
    <property type="project" value="UniProtKB-SubCell"/>
</dbReference>
<feature type="domain" description="Major facilitator superfamily (MFS) profile" evidence="8">
    <location>
        <begin position="1"/>
        <end position="399"/>
    </location>
</feature>
<feature type="transmembrane region" description="Helical" evidence="7">
    <location>
        <begin position="252"/>
        <end position="274"/>
    </location>
</feature>
<dbReference type="SUPFAM" id="SSF103473">
    <property type="entry name" value="MFS general substrate transporter"/>
    <property type="match status" value="1"/>
</dbReference>
<feature type="transmembrane region" description="Helical" evidence="7">
    <location>
        <begin position="85"/>
        <end position="104"/>
    </location>
</feature>
<dbReference type="Proteomes" id="UP000630353">
    <property type="component" value="Unassembled WGS sequence"/>
</dbReference>
<dbReference type="InterPro" id="IPR010290">
    <property type="entry name" value="TM_effector"/>
</dbReference>
<accession>A0A918XT15</accession>
<feature type="transmembrane region" description="Helical" evidence="7">
    <location>
        <begin position="311"/>
        <end position="329"/>
    </location>
</feature>
<evidence type="ECO:0000256" key="1">
    <source>
        <dbReference type="ARBA" id="ARBA00004651"/>
    </source>
</evidence>
<evidence type="ECO:0000313" key="9">
    <source>
        <dbReference type="EMBL" id="GHD51722.1"/>
    </source>
</evidence>
<evidence type="ECO:0000256" key="2">
    <source>
        <dbReference type="ARBA" id="ARBA00022448"/>
    </source>
</evidence>
<keyword evidence="10" id="KW-1185">Reference proteome</keyword>
<evidence type="ECO:0000256" key="7">
    <source>
        <dbReference type="SAM" id="Phobius"/>
    </source>
</evidence>
<reference evidence="9" key="1">
    <citation type="journal article" date="2014" name="Int. J. Syst. Evol. Microbiol.">
        <title>Complete genome sequence of Corynebacterium casei LMG S-19264T (=DSM 44701T), isolated from a smear-ripened cheese.</title>
        <authorList>
            <consortium name="US DOE Joint Genome Institute (JGI-PGF)"/>
            <person name="Walter F."/>
            <person name="Albersmeier A."/>
            <person name="Kalinowski J."/>
            <person name="Ruckert C."/>
        </authorList>
    </citation>
    <scope>NUCLEOTIDE SEQUENCE</scope>
    <source>
        <strain evidence="9">KCTC 42651</strain>
    </source>
</reference>
<reference evidence="9" key="2">
    <citation type="submission" date="2020-09" db="EMBL/GenBank/DDBJ databases">
        <authorList>
            <person name="Sun Q."/>
            <person name="Kim S."/>
        </authorList>
    </citation>
    <scope>NUCLEOTIDE SEQUENCE</scope>
    <source>
        <strain evidence="9">KCTC 42651</strain>
    </source>
</reference>
<gene>
    <name evidence="9" type="ORF">GCM10017083_26480</name>
</gene>
<protein>
    <submittedName>
        <fullName evidence="9">MFS transporter</fullName>
    </submittedName>
</protein>
<evidence type="ECO:0000259" key="8">
    <source>
        <dbReference type="PROSITE" id="PS50850"/>
    </source>
</evidence>
<evidence type="ECO:0000313" key="10">
    <source>
        <dbReference type="Proteomes" id="UP000630353"/>
    </source>
</evidence>
<dbReference type="GO" id="GO:0022857">
    <property type="term" value="F:transmembrane transporter activity"/>
    <property type="evidence" value="ECO:0007669"/>
    <property type="project" value="InterPro"/>
</dbReference>
<keyword evidence="5 7" id="KW-1133">Transmembrane helix</keyword>
<evidence type="ECO:0000256" key="4">
    <source>
        <dbReference type="ARBA" id="ARBA00022692"/>
    </source>
</evidence>
<dbReference type="PROSITE" id="PS50850">
    <property type="entry name" value="MFS"/>
    <property type="match status" value="1"/>
</dbReference>